<feature type="compositionally biased region" description="Low complexity" evidence="1">
    <location>
        <begin position="108"/>
        <end position="122"/>
    </location>
</feature>
<sequence length="467" mass="53741">MFNWIKDNRLDYFLKTDLFRELKLCKLLLDSYEISAYTKTTGMSSSTDFDPTSKDEPNDDDYDEYEVTDYDKSCSTREGSFFAHRVDSVSLYQKQVKFRRSREKLQNSTSTAQTTVVSAPSTEQDSSTGKISRLSLDKSNFEGIRETSSNSSHYNCDEEYDRALETEIQLLENRQCLSIKKLKDFLLGSFLGMRNFLAFLSNKQGNNLVNFWLDCEIAFDGIGSNTDLQDRVHAFRSILNRYNSFLPQYPVHLLRNGLSTISSLDEFKSSEAIFRQAQYDVLCRLRSYWIPRWLLHWEHRVTNLRLSPSLMQPFTDRTARIRTKQNSKEPTQNLGPSTESNESRLPEEDSEYEGVSLNSQEWYEYSMQALNSKKDDLESLNSSSSFSSCVTLVEKIGSKINSSLRSSFASSLLQDQSRNARLLPHLDANLDIAPWVNSYLIRGLFCLGNSWEKFKLGLVCPSKNPNL</sequence>
<evidence type="ECO:0000313" key="2">
    <source>
        <dbReference type="EMBL" id="KAL3318855.1"/>
    </source>
</evidence>
<feature type="region of interest" description="Disordered" evidence="1">
    <location>
        <begin position="319"/>
        <end position="352"/>
    </location>
</feature>
<dbReference type="AlphaFoldDB" id="A0ABD2QH36"/>
<dbReference type="Gene3D" id="1.10.167.10">
    <property type="entry name" value="Regulator of G-protein Signalling 4, domain 2"/>
    <property type="match status" value="1"/>
</dbReference>
<dbReference type="SUPFAM" id="SSF48097">
    <property type="entry name" value="Regulator of G-protein signaling, RGS"/>
    <property type="match status" value="1"/>
</dbReference>
<feature type="region of interest" description="Disordered" evidence="1">
    <location>
        <begin position="41"/>
        <end position="65"/>
    </location>
</feature>
<dbReference type="PANTHER" id="PTHR46583:SF2">
    <property type="entry name" value="RGS DOMAIN-CONTAINING PROTEIN"/>
    <property type="match status" value="1"/>
</dbReference>
<accession>A0ABD2QH36</accession>
<feature type="region of interest" description="Disordered" evidence="1">
    <location>
        <begin position="103"/>
        <end position="131"/>
    </location>
</feature>
<evidence type="ECO:0000256" key="1">
    <source>
        <dbReference type="SAM" id="MobiDB-lite"/>
    </source>
</evidence>
<feature type="compositionally biased region" description="Polar residues" evidence="1">
    <location>
        <begin position="41"/>
        <end position="50"/>
    </location>
</feature>
<dbReference type="InterPro" id="IPR044926">
    <property type="entry name" value="RGS_subdomain_2"/>
</dbReference>
<evidence type="ECO:0008006" key="4">
    <source>
        <dbReference type="Google" id="ProtNLM"/>
    </source>
</evidence>
<name>A0ABD2QH36_9PLAT</name>
<keyword evidence="3" id="KW-1185">Reference proteome</keyword>
<dbReference type="Proteomes" id="UP001626550">
    <property type="component" value="Unassembled WGS sequence"/>
</dbReference>
<dbReference type="InterPro" id="IPR042651">
    <property type="entry name" value="Rgs22"/>
</dbReference>
<dbReference type="EMBL" id="JBJKFK010000196">
    <property type="protein sequence ID" value="KAL3318855.1"/>
    <property type="molecule type" value="Genomic_DNA"/>
</dbReference>
<protein>
    <recommendedName>
        <fullName evidence="4">RGS domain-containing protein</fullName>
    </recommendedName>
</protein>
<comment type="caution">
    <text evidence="2">The sequence shown here is derived from an EMBL/GenBank/DDBJ whole genome shotgun (WGS) entry which is preliminary data.</text>
</comment>
<gene>
    <name evidence="2" type="ORF">Ciccas_002484</name>
</gene>
<proteinExistence type="predicted"/>
<feature type="compositionally biased region" description="Polar residues" evidence="1">
    <location>
        <begin position="328"/>
        <end position="340"/>
    </location>
</feature>
<organism evidence="2 3">
    <name type="scientific">Cichlidogyrus casuarinus</name>
    <dbReference type="NCBI Taxonomy" id="1844966"/>
    <lineage>
        <taxon>Eukaryota</taxon>
        <taxon>Metazoa</taxon>
        <taxon>Spiralia</taxon>
        <taxon>Lophotrochozoa</taxon>
        <taxon>Platyhelminthes</taxon>
        <taxon>Monogenea</taxon>
        <taxon>Monopisthocotylea</taxon>
        <taxon>Dactylogyridea</taxon>
        <taxon>Ancyrocephalidae</taxon>
        <taxon>Cichlidogyrus</taxon>
    </lineage>
</organism>
<dbReference type="InterPro" id="IPR036305">
    <property type="entry name" value="RGS_sf"/>
</dbReference>
<dbReference type="PANTHER" id="PTHR46583">
    <property type="entry name" value="REGULATOR OF G-PROTEIN SIGNALING 22"/>
    <property type="match status" value="1"/>
</dbReference>
<reference evidence="2 3" key="1">
    <citation type="submission" date="2024-11" db="EMBL/GenBank/DDBJ databases">
        <title>Adaptive evolution of stress response genes in parasites aligns with host niche diversity.</title>
        <authorList>
            <person name="Hahn C."/>
            <person name="Resl P."/>
        </authorList>
    </citation>
    <scope>NUCLEOTIDE SEQUENCE [LARGE SCALE GENOMIC DNA]</scope>
    <source>
        <strain evidence="2">EGGRZ-B1_66</strain>
        <tissue evidence="2">Body</tissue>
    </source>
</reference>
<evidence type="ECO:0000313" key="3">
    <source>
        <dbReference type="Proteomes" id="UP001626550"/>
    </source>
</evidence>